<accession>A0A1J3HSP1</accession>
<organism evidence="1">
    <name type="scientific">Noccaea caerulescens</name>
    <name type="common">Alpine penny-cress</name>
    <name type="synonym">Thlaspi caerulescens</name>
    <dbReference type="NCBI Taxonomy" id="107243"/>
    <lineage>
        <taxon>Eukaryota</taxon>
        <taxon>Viridiplantae</taxon>
        <taxon>Streptophyta</taxon>
        <taxon>Embryophyta</taxon>
        <taxon>Tracheophyta</taxon>
        <taxon>Spermatophyta</taxon>
        <taxon>Magnoliopsida</taxon>
        <taxon>eudicotyledons</taxon>
        <taxon>Gunneridae</taxon>
        <taxon>Pentapetalae</taxon>
        <taxon>rosids</taxon>
        <taxon>malvids</taxon>
        <taxon>Brassicales</taxon>
        <taxon>Brassicaceae</taxon>
        <taxon>Coluteocarpeae</taxon>
        <taxon>Noccaea</taxon>
    </lineage>
</organism>
<name>A0A1J3HSP1_NOCCA</name>
<dbReference type="EMBL" id="GEVL01006118">
    <property type="protein sequence ID" value="JAU71223.1"/>
    <property type="molecule type" value="Transcribed_RNA"/>
</dbReference>
<dbReference type="InterPro" id="IPR012337">
    <property type="entry name" value="RNaseH-like_sf"/>
</dbReference>
<dbReference type="AlphaFoldDB" id="A0A1J3HSP1"/>
<evidence type="ECO:0000313" key="1">
    <source>
        <dbReference type="EMBL" id="JAU71223.1"/>
    </source>
</evidence>
<sequence length="195" mass="21584">MAIAFFDFKKHASSYGFQQVGLKIITSDTLEEFASVSTFIRPSEEYLALDHGCWLGTAPTFSDISTRIDFLLDGLVWMGHDIDQIDIPNLMAEFKKIGKKPPTPIDIIDAVHFTASETELAKAAVHLGLGSTAYGSVESCRKNLEAIRRCGSMMSLFEPDKMRNSDHNDMNPIISLIKSYDDKAQATSSLSKLTL</sequence>
<dbReference type="SUPFAM" id="SSF53098">
    <property type="entry name" value="Ribonuclease H-like"/>
    <property type="match status" value="1"/>
</dbReference>
<reference evidence="1" key="1">
    <citation type="submission" date="2016-07" db="EMBL/GenBank/DDBJ databases">
        <title>De novo transcriptome assembly of four accessions of the metal hyperaccumulator plant Noccaea caerulescens.</title>
        <authorList>
            <person name="Blande D."/>
            <person name="Halimaa P."/>
            <person name="Tervahauta A.I."/>
            <person name="Aarts M.G."/>
            <person name="Karenlampi S.O."/>
        </authorList>
    </citation>
    <scope>NUCLEOTIDE SEQUENCE</scope>
</reference>
<protein>
    <submittedName>
        <fullName evidence="1">Protein NEN4</fullName>
    </submittedName>
</protein>
<gene>
    <name evidence="1" type="ORF">LE_TR20252_c1_g1_i1_g.64633</name>
</gene>
<proteinExistence type="predicted"/>